<evidence type="ECO:0000256" key="10">
    <source>
        <dbReference type="SAM" id="Phobius"/>
    </source>
</evidence>
<dbReference type="InterPro" id="IPR007734">
    <property type="entry name" value="Heparan_SO4_2-O-STrfase"/>
</dbReference>
<keyword evidence="6 10" id="KW-1133">Transmembrane helix</keyword>
<evidence type="ECO:0000256" key="2">
    <source>
        <dbReference type="ARBA" id="ARBA00010569"/>
    </source>
</evidence>
<keyword evidence="12" id="KW-1185">Reference proteome</keyword>
<accession>A0A8S4NRN0</accession>
<comment type="subcellular location">
    <subcellularLocation>
        <location evidence="1">Golgi apparatus membrane</location>
        <topology evidence="1">Single-pass type II membrane protein</topology>
    </subcellularLocation>
</comment>
<dbReference type="OrthoDB" id="10019582at2759"/>
<comment type="caution">
    <text evidence="11">The sequence shown here is derived from an EMBL/GenBank/DDBJ whole genome shotgun (WGS) entry which is preliminary data.</text>
</comment>
<evidence type="ECO:0000313" key="11">
    <source>
        <dbReference type="EMBL" id="CAH1782996.1"/>
    </source>
</evidence>
<keyword evidence="5" id="KW-0735">Signal-anchor</keyword>
<evidence type="ECO:0000256" key="6">
    <source>
        <dbReference type="ARBA" id="ARBA00022989"/>
    </source>
</evidence>
<feature type="transmembrane region" description="Helical" evidence="10">
    <location>
        <begin position="46"/>
        <end position="64"/>
    </location>
</feature>
<dbReference type="Proteomes" id="UP000749559">
    <property type="component" value="Unassembled WGS sequence"/>
</dbReference>
<gene>
    <name evidence="11" type="ORF">OFUS_LOCUS9383</name>
</gene>
<evidence type="ECO:0000256" key="1">
    <source>
        <dbReference type="ARBA" id="ARBA00004323"/>
    </source>
</evidence>
<evidence type="ECO:0000256" key="9">
    <source>
        <dbReference type="ARBA" id="ARBA00023180"/>
    </source>
</evidence>
<dbReference type="PANTHER" id="PTHR12129">
    <property type="entry name" value="HEPARAN SULFATE 2-O-SULFOTRANSFERASE"/>
    <property type="match status" value="1"/>
</dbReference>
<dbReference type="AlphaFoldDB" id="A0A8S4NRN0"/>
<dbReference type="Pfam" id="PF03567">
    <property type="entry name" value="Sulfotransfer_2"/>
    <property type="match status" value="1"/>
</dbReference>
<keyword evidence="3" id="KW-0808">Transferase</keyword>
<evidence type="ECO:0000256" key="4">
    <source>
        <dbReference type="ARBA" id="ARBA00022692"/>
    </source>
</evidence>
<reference evidence="11" key="1">
    <citation type="submission" date="2022-03" db="EMBL/GenBank/DDBJ databases">
        <authorList>
            <person name="Martin C."/>
        </authorList>
    </citation>
    <scope>NUCLEOTIDE SEQUENCE</scope>
</reference>
<dbReference type="GO" id="GO:0008146">
    <property type="term" value="F:sulfotransferase activity"/>
    <property type="evidence" value="ECO:0007669"/>
    <property type="project" value="InterPro"/>
</dbReference>
<sequence length="388" mass="45792">MREIKFTRYEIERYPVSTERGDVPVLTPSASSLELMNHNNCCNARIKRGLLILLVIVVGLFVLHCQNNIYNSSIWEPKSDFPDQMPNEANPGAQRTHRKTDIRRNMIYGYKEPQSSNHNQSTAPIKHLNINTKIANGKLLYNRIPKCGSTTLFRILQVLRSQEKRFVYSHSPIFSHKFLNLTEQEKFVKTFSRRKPPFGMDRHLYFINFEKFGFSNPIYINIVRNPLDRLVSDYYFRRIKQNKAKSRFTKDEINMTLDNCISRLGMNTCISVDRNIYTKWFCGHVSDICSNPERATALAKYNIDNIYTLIGVTEFFTETLELLEYKIPLFFKGAFNLFKTYGSRNVNKRKLDYPKTSLRIITAWLRNDLEIYYFIRQKFFNEIQKLKN</sequence>
<dbReference type="Gene3D" id="3.40.50.300">
    <property type="entry name" value="P-loop containing nucleotide triphosphate hydrolases"/>
    <property type="match status" value="1"/>
</dbReference>
<evidence type="ECO:0000256" key="3">
    <source>
        <dbReference type="ARBA" id="ARBA00022679"/>
    </source>
</evidence>
<dbReference type="EMBL" id="CAIIXF020000005">
    <property type="protein sequence ID" value="CAH1782996.1"/>
    <property type="molecule type" value="Genomic_DNA"/>
</dbReference>
<keyword evidence="4 10" id="KW-0812">Transmembrane</keyword>
<dbReference type="PANTHER" id="PTHR12129:SF15">
    <property type="entry name" value="URONYL 2-SULFOTRANSFERASE"/>
    <property type="match status" value="1"/>
</dbReference>
<dbReference type="InterPro" id="IPR005331">
    <property type="entry name" value="Sulfotransferase"/>
</dbReference>
<evidence type="ECO:0000256" key="7">
    <source>
        <dbReference type="ARBA" id="ARBA00023034"/>
    </source>
</evidence>
<keyword evidence="7" id="KW-0333">Golgi apparatus</keyword>
<organism evidence="11 12">
    <name type="scientific">Owenia fusiformis</name>
    <name type="common">Polychaete worm</name>
    <dbReference type="NCBI Taxonomy" id="6347"/>
    <lineage>
        <taxon>Eukaryota</taxon>
        <taxon>Metazoa</taxon>
        <taxon>Spiralia</taxon>
        <taxon>Lophotrochozoa</taxon>
        <taxon>Annelida</taxon>
        <taxon>Polychaeta</taxon>
        <taxon>Sedentaria</taxon>
        <taxon>Canalipalpata</taxon>
        <taxon>Sabellida</taxon>
        <taxon>Oweniida</taxon>
        <taxon>Oweniidae</taxon>
        <taxon>Owenia</taxon>
    </lineage>
</organism>
<evidence type="ECO:0000313" key="12">
    <source>
        <dbReference type="Proteomes" id="UP000749559"/>
    </source>
</evidence>
<keyword evidence="9" id="KW-0325">Glycoprotein</keyword>
<keyword evidence="8 10" id="KW-0472">Membrane</keyword>
<evidence type="ECO:0000256" key="8">
    <source>
        <dbReference type="ARBA" id="ARBA00023136"/>
    </source>
</evidence>
<name>A0A8S4NRN0_OWEFU</name>
<dbReference type="SUPFAM" id="SSF52540">
    <property type="entry name" value="P-loop containing nucleoside triphosphate hydrolases"/>
    <property type="match status" value="1"/>
</dbReference>
<evidence type="ECO:0000256" key="5">
    <source>
        <dbReference type="ARBA" id="ARBA00022968"/>
    </source>
</evidence>
<proteinExistence type="inferred from homology"/>
<comment type="similarity">
    <text evidence="2">Belongs to the sulfotransferase 3 family.</text>
</comment>
<protein>
    <submittedName>
        <fullName evidence="11">Uncharacterized protein</fullName>
    </submittedName>
</protein>
<dbReference type="InterPro" id="IPR027417">
    <property type="entry name" value="P-loop_NTPase"/>
</dbReference>
<dbReference type="GO" id="GO:0000139">
    <property type="term" value="C:Golgi membrane"/>
    <property type="evidence" value="ECO:0007669"/>
    <property type="project" value="UniProtKB-SubCell"/>
</dbReference>